<reference evidence="10 11" key="1">
    <citation type="submission" date="2015-07" db="EMBL/GenBank/DDBJ databases">
        <title>Whole genome sequence of Thermanaerothrix daxensis DSM 23592.</title>
        <authorList>
            <person name="Hemp J."/>
            <person name="Ward L.M."/>
            <person name="Pace L.A."/>
            <person name="Fischer W.W."/>
        </authorList>
    </citation>
    <scope>NUCLEOTIDE SEQUENCE [LARGE SCALE GENOMIC DNA]</scope>
    <source>
        <strain evidence="10 11">GNS-1</strain>
    </source>
</reference>
<evidence type="ECO:0000256" key="2">
    <source>
        <dbReference type="ARBA" id="ARBA00005417"/>
    </source>
</evidence>
<dbReference type="PROSITE" id="PS50893">
    <property type="entry name" value="ABC_TRANSPORTER_2"/>
    <property type="match status" value="1"/>
</dbReference>
<dbReference type="InterPro" id="IPR015856">
    <property type="entry name" value="ABC_transpr_CbiO/EcfA_su"/>
</dbReference>
<evidence type="ECO:0000259" key="9">
    <source>
        <dbReference type="PROSITE" id="PS50893"/>
    </source>
</evidence>
<evidence type="ECO:0000256" key="7">
    <source>
        <dbReference type="ARBA" id="ARBA00022967"/>
    </source>
</evidence>
<dbReference type="GO" id="GO:0042626">
    <property type="term" value="F:ATPase-coupled transmembrane transporter activity"/>
    <property type="evidence" value="ECO:0007669"/>
    <property type="project" value="TreeGrafter"/>
</dbReference>
<protein>
    <recommendedName>
        <fullName evidence="9">ABC transporter domain-containing protein</fullName>
    </recommendedName>
</protein>
<proteinExistence type="inferred from homology"/>
<dbReference type="RefSeq" id="WP_054520109.1">
    <property type="nucleotide sequence ID" value="NZ_LGKO01000002.1"/>
</dbReference>
<evidence type="ECO:0000313" key="11">
    <source>
        <dbReference type="Proteomes" id="UP000050544"/>
    </source>
</evidence>
<name>A0A0P6XTY0_9CHLR</name>
<dbReference type="Proteomes" id="UP000050544">
    <property type="component" value="Unassembled WGS sequence"/>
</dbReference>
<evidence type="ECO:0000256" key="3">
    <source>
        <dbReference type="ARBA" id="ARBA00022448"/>
    </source>
</evidence>
<keyword evidence="11" id="KW-1185">Reference proteome</keyword>
<feature type="domain" description="ABC transporter" evidence="9">
    <location>
        <begin position="5"/>
        <end position="245"/>
    </location>
</feature>
<dbReference type="FunFam" id="3.40.50.300:FF:000224">
    <property type="entry name" value="Energy-coupling factor transporter ATP-binding protein EcfA"/>
    <property type="match status" value="1"/>
</dbReference>
<dbReference type="PANTHER" id="PTHR43553">
    <property type="entry name" value="HEAVY METAL TRANSPORTER"/>
    <property type="match status" value="1"/>
</dbReference>
<evidence type="ECO:0000256" key="8">
    <source>
        <dbReference type="ARBA" id="ARBA00023136"/>
    </source>
</evidence>
<evidence type="ECO:0000256" key="6">
    <source>
        <dbReference type="ARBA" id="ARBA00022840"/>
    </source>
</evidence>
<dbReference type="PROSITE" id="PS00211">
    <property type="entry name" value="ABC_TRANSPORTER_1"/>
    <property type="match status" value="1"/>
</dbReference>
<evidence type="ECO:0000256" key="5">
    <source>
        <dbReference type="ARBA" id="ARBA00022741"/>
    </source>
</evidence>
<dbReference type="GO" id="GO:0016887">
    <property type="term" value="F:ATP hydrolysis activity"/>
    <property type="evidence" value="ECO:0007669"/>
    <property type="project" value="InterPro"/>
</dbReference>
<organism evidence="10 11">
    <name type="scientific">Thermanaerothrix daxensis</name>
    <dbReference type="NCBI Taxonomy" id="869279"/>
    <lineage>
        <taxon>Bacteria</taxon>
        <taxon>Bacillati</taxon>
        <taxon>Chloroflexota</taxon>
        <taxon>Anaerolineae</taxon>
        <taxon>Anaerolineales</taxon>
        <taxon>Anaerolineaceae</taxon>
        <taxon>Thermanaerothrix</taxon>
    </lineage>
</organism>
<dbReference type="EMBL" id="LGKO01000002">
    <property type="protein sequence ID" value="KPL83737.1"/>
    <property type="molecule type" value="Genomic_DNA"/>
</dbReference>
<dbReference type="AlphaFoldDB" id="A0A0P6XTY0"/>
<comment type="caution">
    <text evidence="10">The sequence shown here is derived from an EMBL/GenBank/DDBJ whole genome shotgun (WGS) entry which is preliminary data.</text>
</comment>
<dbReference type="InterPro" id="IPR003593">
    <property type="entry name" value="AAA+_ATPase"/>
</dbReference>
<gene>
    <name evidence="10" type="ORF">SE15_00215</name>
</gene>
<keyword evidence="5" id="KW-0547">Nucleotide-binding</keyword>
<dbReference type="Gene3D" id="3.40.50.300">
    <property type="entry name" value="P-loop containing nucleotide triphosphate hydrolases"/>
    <property type="match status" value="1"/>
</dbReference>
<keyword evidence="3" id="KW-0813">Transport</keyword>
<accession>A0A0P6XTY0</accession>
<evidence type="ECO:0000256" key="1">
    <source>
        <dbReference type="ARBA" id="ARBA00004236"/>
    </source>
</evidence>
<keyword evidence="7" id="KW-1278">Translocase</keyword>
<dbReference type="InterPro" id="IPR050095">
    <property type="entry name" value="ECF_ABC_transporter_ATP-bd"/>
</dbReference>
<dbReference type="GO" id="GO:0005524">
    <property type="term" value="F:ATP binding"/>
    <property type="evidence" value="ECO:0007669"/>
    <property type="project" value="UniProtKB-KW"/>
</dbReference>
<dbReference type="SUPFAM" id="SSF52540">
    <property type="entry name" value="P-loop containing nucleoside triphosphate hydrolases"/>
    <property type="match status" value="1"/>
</dbReference>
<evidence type="ECO:0000313" key="10">
    <source>
        <dbReference type="EMBL" id="KPL83737.1"/>
    </source>
</evidence>
<dbReference type="CDD" id="cd03225">
    <property type="entry name" value="ABC_cobalt_CbiO_domain1"/>
    <property type="match status" value="1"/>
</dbReference>
<dbReference type="GO" id="GO:0043190">
    <property type="term" value="C:ATP-binding cassette (ABC) transporter complex"/>
    <property type="evidence" value="ECO:0007669"/>
    <property type="project" value="TreeGrafter"/>
</dbReference>
<dbReference type="SMART" id="SM00382">
    <property type="entry name" value="AAA"/>
    <property type="match status" value="1"/>
</dbReference>
<dbReference type="STRING" id="869279.SE15_00215"/>
<dbReference type="InterPro" id="IPR027417">
    <property type="entry name" value="P-loop_NTPase"/>
</dbReference>
<dbReference type="InterPro" id="IPR017871">
    <property type="entry name" value="ABC_transporter-like_CS"/>
</dbReference>
<comment type="similarity">
    <text evidence="2">Belongs to the ABC transporter superfamily.</text>
</comment>
<keyword evidence="8" id="KW-0472">Membrane</keyword>
<keyword evidence="6" id="KW-0067">ATP-binding</keyword>
<dbReference type="Pfam" id="PF00005">
    <property type="entry name" value="ABC_tran"/>
    <property type="match status" value="1"/>
</dbReference>
<evidence type="ECO:0000256" key="4">
    <source>
        <dbReference type="ARBA" id="ARBA00022475"/>
    </source>
</evidence>
<dbReference type="OrthoDB" id="9784332at2"/>
<dbReference type="InterPro" id="IPR003439">
    <property type="entry name" value="ABC_transporter-like_ATP-bd"/>
</dbReference>
<comment type="subcellular location">
    <subcellularLocation>
        <location evidence="1">Cell membrane</location>
    </subcellularLocation>
</comment>
<keyword evidence="4" id="KW-1003">Cell membrane</keyword>
<sequence>MSAIIEIRDYSWQYLNTENPALNGINLDIYEGEFVGIIGPNGAGKTTLALSLDGLIPGQYHGVKQGTVKVMGKEVEAYPRGELQRQVGVVFSDPEAQFTAMTVEDELVFGLENLGLSIPEIRERLEWVTELTALKSLLPKPPYEISGGQKQRVALAAVLAMMPKIMVLDEPTSMLDPVSRKRIFEVLGRLKREQNNTVIVIEHSLENLIPLADRMILLSEGQVALQGPTRTFFQQIALLLEKGIYPPEAMQFFYRLVQRQWYNGDLPLTLDEAAERLEHVLMPRHSTYQGS</sequence>